<dbReference type="InterPro" id="IPR007229">
    <property type="entry name" value="Nic_PRibTrfase-Fam"/>
</dbReference>
<keyword evidence="4" id="KW-0436">Ligase</keyword>
<comment type="catalytic activity">
    <reaction evidence="7">
        <text>5-phospho-alpha-D-ribose 1-diphosphate + nicotinate + ATP + H2O = nicotinate beta-D-ribonucleotide + ADP + phosphate + diphosphate</text>
        <dbReference type="Rhea" id="RHEA:36163"/>
        <dbReference type="ChEBI" id="CHEBI:15377"/>
        <dbReference type="ChEBI" id="CHEBI:30616"/>
        <dbReference type="ChEBI" id="CHEBI:32544"/>
        <dbReference type="ChEBI" id="CHEBI:33019"/>
        <dbReference type="ChEBI" id="CHEBI:43474"/>
        <dbReference type="ChEBI" id="CHEBI:57502"/>
        <dbReference type="ChEBI" id="CHEBI:58017"/>
        <dbReference type="ChEBI" id="CHEBI:456216"/>
        <dbReference type="EC" id="6.3.4.21"/>
    </reaction>
</comment>
<comment type="caution">
    <text evidence="9">The sequence shown here is derived from an EMBL/GenBank/DDBJ whole genome shotgun (WGS) entry which is preliminary data.</text>
</comment>
<dbReference type="InterPro" id="IPR036068">
    <property type="entry name" value="Nicotinate_pribotase-like_C"/>
</dbReference>
<feature type="domain" description="Quinolinate phosphoribosyl transferase N-terminal" evidence="8">
    <location>
        <begin position="35"/>
        <end position="121"/>
    </location>
</feature>
<dbReference type="AlphaFoldDB" id="A0A2T4IAL2"/>
<dbReference type="InterPro" id="IPR053190">
    <property type="entry name" value="NAPRTase-like"/>
</dbReference>
<evidence type="ECO:0000256" key="6">
    <source>
        <dbReference type="ARBA" id="ARBA00047445"/>
    </source>
</evidence>
<dbReference type="GO" id="GO:0004514">
    <property type="term" value="F:nicotinate-nucleotide diphosphorylase (carboxylating) activity"/>
    <property type="evidence" value="ECO:0007669"/>
    <property type="project" value="UniProtKB-EC"/>
</dbReference>
<sequence>MVKVSERNIMQNKIKFKFDPRIKDGYFIADYFKKTVEILKKFKPDQKVTMQFFQRNDNVVLCGVNEVIDLLKFASPNFDDLEIYALNDGDIINSKEPVLKITGRYQDFGWLEGMIDGILSRNTSIATNSKQIIDAANNKNVLNMLDRADNYLTLASDGYASYIGGFRLFVTQASLEYIDDKTVPIPSGTMPHALIQAFNGDTLKAADAFYKTYSNNNLVVLIDYDNDCVNMATKIAKHFRDKLFAVRLDTSENLVDKFFIKNKEYENKTNLNGVSEQLVREVRKALDNAECNHTKIIVSSGFSAKKIKEFENNKVPVDIYGVGSALAKINIHFTGDAVLINNKKQAKFGRENIKNLRLKKVK</sequence>
<dbReference type="EMBL" id="LAUU01000004">
    <property type="protein sequence ID" value="PTD31689.1"/>
    <property type="molecule type" value="Genomic_DNA"/>
</dbReference>
<proteinExistence type="predicted"/>
<dbReference type="Gene3D" id="3.90.1170.20">
    <property type="entry name" value="Quinolinate phosphoribosyl transferase, N-terminal domain"/>
    <property type="match status" value="1"/>
</dbReference>
<accession>A0A2T4IAL2</accession>
<dbReference type="Proteomes" id="UP000241093">
    <property type="component" value="Unassembled WGS sequence"/>
</dbReference>
<keyword evidence="5" id="KW-0662">Pyridine nucleotide biosynthesis</keyword>
<dbReference type="InterPro" id="IPR013785">
    <property type="entry name" value="Aldolase_TIM"/>
</dbReference>
<dbReference type="GO" id="GO:0004516">
    <property type="term" value="F:nicotinate phosphoribosyltransferase activity"/>
    <property type="evidence" value="ECO:0007669"/>
    <property type="project" value="UniProtKB-EC"/>
</dbReference>
<keyword evidence="3" id="KW-0597">Phosphoprotein</keyword>
<evidence type="ECO:0000256" key="3">
    <source>
        <dbReference type="ARBA" id="ARBA00022553"/>
    </source>
</evidence>
<dbReference type="UniPathway" id="UPA00253">
    <property type="reaction ID" value="UER00457"/>
</dbReference>
<evidence type="ECO:0000256" key="4">
    <source>
        <dbReference type="ARBA" id="ARBA00022598"/>
    </source>
</evidence>
<dbReference type="SUPFAM" id="SSF51690">
    <property type="entry name" value="Nicotinate/Quinolinate PRTase C-terminal domain-like"/>
    <property type="match status" value="1"/>
</dbReference>
<keyword evidence="9" id="KW-0808">Transferase</keyword>
<protein>
    <recommendedName>
        <fullName evidence="2">nicotinate phosphoribosyltransferase</fullName>
        <ecNumber evidence="2">6.3.4.21</ecNumber>
    </recommendedName>
</protein>
<reference evidence="9 10" key="1">
    <citation type="submission" date="2015-04" db="EMBL/GenBank/DDBJ databases">
        <title>Genome sequence of Mycoplasma leachii strain 06049.</title>
        <authorList>
            <person name="Sirand-Pugnet P."/>
            <person name="Breton M."/>
            <person name="Dordet-Frisoni E."/>
            <person name="Baranowski E."/>
            <person name="Barre A."/>
            <person name="Couture C."/>
            <person name="Dupuy V."/>
            <person name="Gaurivaud P."/>
            <person name="Jacob D."/>
            <person name="Lemaitre C."/>
            <person name="Manso-Silvan L."/>
            <person name="Nikolski M."/>
            <person name="Nouvel L.-X."/>
            <person name="Poumarat F."/>
            <person name="Tardy F."/>
            <person name="Thebault P."/>
            <person name="Theil S."/>
            <person name="Citti C."/>
            <person name="Thiaucourt F."/>
            <person name="Blanchard A."/>
        </authorList>
    </citation>
    <scope>NUCLEOTIDE SEQUENCE [LARGE SCALE GENOMIC DNA]</scope>
    <source>
        <strain evidence="9 10">06049</strain>
    </source>
</reference>
<comment type="catalytic activity">
    <reaction evidence="6">
        <text>nicotinate beta-D-ribonucleotide + CO2 + diphosphate = quinolinate + 5-phospho-alpha-D-ribose 1-diphosphate + 2 H(+)</text>
        <dbReference type="Rhea" id="RHEA:12733"/>
        <dbReference type="ChEBI" id="CHEBI:15378"/>
        <dbReference type="ChEBI" id="CHEBI:16526"/>
        <dbReference type="ChEBI" id="CHEBI:29959"/>
        <dbReference type="ChEBI" id="CHEBI:33019"/>
        <dbReference type="ChEBI" id="CHEBI:57502"/>
        <dbReference type="ChEBI" id="CHEBI:58017"/>
        <dbReference type="EC" id="2.4.2.19"/>
    </reaction>
</comment>
<evidence type="ECO:0000256" key="2">
    <source>
        <dbReference type="ARBA" id="ARBA00013236"/>
    </source>
</evidence>
<dbReference type="GO" id="GO:0009435">
    <property type="term" value="P:NAD+ biosynthetic process"/>
    <property type="evidence" value="ECO:0007669"/>
    <property type="project" value="UniProtKB-UniPathway"/>
</dbReference>
<gene>
    <name evidence="9" type="primary">pncB</name>
    <name evidence="9" type="ORF">MLEAa_2270</name>
</gene>
<dbReference type="InterPro" id="IPR035809">
    <property type="entry name" value="NAPRTase_arc-type"/>
</dbReference>
<dbReference type="PANTHER" id="PTHR43202:SF1">
    <property type="entry name" value="NICOTINATE PHOSPHORIBOSYLTRANSFERASE"/>
    <property type="match status" value="1"/>
</dbReference>
<comment type="pathway">
    <text evidence="1">Cofactor biosynthesis; NAD(+) biosynthesis; nicotinate D-ribonucleotide from nicotinate: step 1/1.</text>
</comment>
<keyword evidence="9" id="KW-0328">Glycosyltransferase</keyword>
<dbReference type="Gene3D" id="3.20.20.70">
    <property type="entry name" value="Aldolase class I"/>
    <property type="match status" value="1"/>
</dbReference>
<evidence type="ECO:0000256" key="7">
    <source>
        <dbReference type="ARBA" id="ARBA00048668"/>
    </source>
</evidence>
<evidence type="ECO:0000259" key="8">
    <source>
        <dbReference type="Pfam" id="PF02749"/>
    </source>
</evidence>
<dbReference type="CDD" id="cd01571">
    <property type="entry name" value="NAPRTase_B"/>
    <property type="match status" value="1"/>
</dbReference>
<dbReference type="Pfam" id="PF02749">
    <property type="entry name" value="QRPTase_N"/>
    <property type="match status" value="1"/>
</dbReference>
<evidence type="ECO:0000313" key="9">
    <source>
        <dbReference type="EMBL" id="PTD31689.1"/>
    </source>
</evidence>
<dbReference type="NCBIfam" id="NF005529">
    <property type="entry name" value="PRK07188.1"/>
    <property type="match status" value="1"/>
</dbReference>
<dbReference type="SUPFAM" id="SSF54675">
    <property type="entry name" value="Nicotinate/Quinolinate PRTase N-terminal domain-like"/>
    <property type="match status" value="1"/>
</dbReference>
<organism evidence="9 10">
    <name type="scientific">Mycoplasma leachii 06049</name>
    <dbReference type="NCBI Taxonomy" id="1188244"/>
    <lineage>
        <taxon>Bacteria</taxon>
        <taxon>Bacillati</taxon>
        <taxon>Mycoplasmatota</taxon>
        <taxon>Mollicutes</taxon>
        <taxon>Mycoplasmataceae</taxon>
        <taxon>Mycoplasma</taxon>
    </lineage>
</organism>
<dbReference type="InterPro" id="IPR037128">
    <property type="entry name" value="Quinolinate_PRibosylTase_N_sf"/>
</dbReference>
<dbReference type="PANTHER" id="PTHR43202">
    <property type="entry name" value="NICOTINATE-NUCLEOTIDE PYROPHOSPHORYLASE"/>
    <property type="match status" value="1"/>
</dbReference>
<evidence type="ECO:0000256" key="1">
    <source>
        <dbReference type="ARBA" id="ARBA00004952"/>
    </source>
</evidence>
<evidence type="ECO:0000256" key="5">
    <source>
        <dbReference type="ARBA" id="ARBA00022642"/>
    </source>
</evidence>
<dbReference type="EC" id="6.3.4.21" evidence="2"/>
<dbReference type="InterPro" id="IPR022412">
    <property type="entry name" value="Quinolinate_PRibosylTrfase_N"/>
</dbReference>
<name>A0A2T4IAL2_9MOLU</name>
<dbReference type="PIRSF" id="PIRSF000484">
    <property type="entry name" value="NAPRT"/>
    <property type="match status" value="1"/>
</dbReference>
<evidence type="ECO:0000313" key="10">
    <source>
        <dbReference type="Proteomes" id="UP000241093"/>
    </source>
</evidence>